<comment type="caution">
    <text evidence="1">The sequence shown here is derived from an EMBL/GenBank/DDBJ whole genome shotgun (WGS) entry which is preliminary data.</text>
</comment>
<sequence>MCNLFDVLKTPSKNEMINVTIHLRTISSSSCTRSFTATPANKHLQCWTVLLERSFFKELHNNFAKRP</sequence>
<proteinExistence type="predicted"/>
<evidence type="ECO:0000313" key="1">
    <source>
        <dbReference type="EMBL" id="KAF7256369.1"/>
    </source>
</evidence>
<evidence type="ECO:0000313" key="2">
    <source>
        <dbReference type="Proteomes" id="UP000822476"/>
    </source>
</evidence>
<dbReference type="EMBL" id="JTDE01003183">
    <property type="protein sequence ID" value="KAF7256369.1"/>
    <property type="molecule type" value="Genomic_DNA"/>
</dbReference>
<gene>
    <name evidence="1" type="ORF">EG68_06868</name>
</gene>
<organism evidence="1 2">
    <name type="scientific">Paragonimus skrjabini miyazakii</name>
    <dbReference type="NCBI Taxonomy" id="59628"/>
    <lineage>
        <taxon>Eukaryota</taxon>
        <taxon>Metazoa</taxon>
        <taxon>Spiralia</taxon>
        <taxon>Lophotrochozoa</taxon>
        <taxon>Platyhelminthes</taxon>
        <taxon>Trematoda</taxon>
        <taxon>Digenea</taxon>
        <taxon>Plagiorchiida</taxon>
        <taxon>Troglotremata</taxon>
        <taxon>Troglotrematidae</taxon>
        <taxon>Paragonimus</taxon>
    </lineage>
</organism>
<name>A0A8S9YNA0_9TREM</name>
<dbReference type="Proteomes" id="UP000822476">
    <property type="component" value="Unassembled WGS sequence"/>
</dbReference>
<dbReference type="AlphaFoldDB" id="A0A8S9YNA0"/>
<accession>A0A8S9YNA0</accession>
<protein>
    <submittedName>
        <fullName evidence="1">Uncharacterized protein</fullName>
    </submittedName>
</protein>
<keyword evidence="2" id="KW-1185">Reference proteome</keyword>
<reference evidence="1" key="1">
    <citation type="submission" date="2019-07" db="EMBL/GenBank/DDBJ databases">
        <title>Annotation for the trematode Paragonimus miyazaki's.</title>
        <authorList>
            <person name="Choi Y.-J."/>
        </authorList>
    </citation>
    <scope>NUCLEOTIDE SEQUENCE</scope>
    <source>
        <strain evidence="1">Japan</strain>
    </source>
</reference>